<evidence type="ECO:0000256" key="1">
    <source>
        <dbReference type="ARBA" id="ARBA00022801"/>
    </source>
</evidence>
<feature type="compositionally biased region" description="Polar residues" evidence="2">
    <location>
        <begin position="306"/>
        <end position="329"/>
    </location>
</feature>
<comment type="caution">
    <text evidence="4">The sequence shown here is derived from an EMBL/GenBank/DDBJ whole genome shotgun (WGS) entry which is preliminary data.</text>
</comment>
<dbReference type="SUPFAM" id="SSF53474">
    <property type="entry name" value="alpha/beta-Hydrolases"/>
    <property type="match status" value="1"/>
</dbReference>
<dbReference type="PANTHER" id="PTHR48081:SF8">
    <property type="entry name" value="ALPHA_BETA HYDROLASE FOLD-3 DOMAIN-CONTAINING PROTEIN-RELATED"/>
    <property type="match status" value="1"/>
</dbReference>
<protein>
    <recommendedName>
        <fullName evidence="3">Alpha/beta hydrolase fold-3 domain-containing protein</fullName>
    </recommendedName>
</protein>
<organism evidence="4 5">
    <name type="scientific">Actinoplanes awajinensis subsp. mycoplanecinus</name>
    <dbReference type="NCBI Taxonomy" id="135947"/>
    <lineage>
        <taxon>Bacteria</taxon>
        <taxon>Bacillati</taxon>
        <taxon>Actinomycetota</taxon>
        <taxon>Actinomycetes</taxon>
        <taxon>Micromonosporales</taxon>
        <taxon>Micromonosporaceae</taxon>
        <taxon>Actinoplanes</taxon>
    </lineage>
</organism>
<gene>
    <name evidence="4" type="ORF">ADL15_49785</name>
</gene>
<evidence type="ECO:0000256" key="2">
    <source>
        <dbReference type="SAM" id="MobiDB-lite"/>
    </source>
</evidence>
<evidence type="ECO:0000313" key="5">
    <source>
        <dbReference type="Proteomes" id="UP000053244"/>
    </source>
</evidence>
<dbReference type="Proteomes" id="UP000053244">
    <property type="component" value="Unassembled WGS sequence"/>
</dbReference>
<dbReference type="RefSeq" id="WP_067708255.1">
    <property type="nucleotide sequence ID" value="NZ_LLZH01000347.1"/>
</dbReference>
<dbReference type="GO" id="GO:0016787">
    <property type="term" value="F:hydrolase activity"/>
    <property type="evidence" value="ECO:0007669"/>
    <property type="project" value="UniProtKB-KW"/>
</dbReference>
<reference evidence="4 5" key="1">
    <citation type="submission" date="2015-10" db="EMBL/GenBank/DDBJ databases">
        <authorList>
            <person name="Gilbert D.G."/>
        </authorList>
    </citation>
    <scope>NUCLEOTIDE SEQUENCE [LARGE SCALE GENOMIC DNA]</scope>
    <source>
        <strain evidence="4 5">NRRL B-16712</strain>
    </source>
</reference>
<dbReference type="Gene3D" id="3.40.50.1820">
    <property type="entry name" value="alpha/beta hydrolase"/>
    <property type="match status" value="1"/>
</dbReference>
<dbReference type="EMBL" id="LLZH01000347">
    <property type="protein sequence ID" value="KUL21847.1"/>
    <property type="molecule type" value="Genomic_DNA"/>
</dbReference>
<evidence type="ECO:0000259" key="3">
    <source>
        <dbReference type="Pfam" id="PF07859"/>
    </source>
</evidence>
<keyword evidence="5" id="KW-1185">Reference proteome</keyword>
<feature type="region of interest" description="Disordered" evidence="2">
    <location>
        <begin position="303"/>
        <end position="356"/>
    </location>
</feature>
<sequence>MDDATRRLADGALHPPFLYAMGPDDARLALDLMQAPPEVPADLEHRVIEITTGRKAMPVHLLIPRGAVSAPIILYAHGGGWVLGGWSSHHRLATTLSRETGAIVVMPEYSRVPEARYPVAITQLATTLAAIRSGTLPIPGDPHRIALLGDCAGATLALSLALLDRPTPLVAQVLLYPIARPAPGDRSASDFATGAALRLADVRRLCHEYAPRGEALADPIGTPDPTGLPPTLLITAEADVTRDRSEDFGNRLRTAGVPVTVTRYLGAVHDFAVLDALRWTSPARTAITQITDYLRTAFTTPPEGTAFTTLPEKTTSPEKATSPEKTAFTTLPEKAAFSAPPEMTAAEETGRVAGQA</sequence>
<dbReference type="AlphaFoldDB" id="A0A117MK58"/>
<name>A0A117MK58_9ACTN</name>
<dbReference type="PANTHER" id="PTHR48081">
    <property type="entry name" value="AB HYDROLASE SUPERFAMILY PROTEIN C4A8.06C"/>
    <property type="match status" value="1"/>
</dbReference>
<accession>A0A117MK58</accession>
<dbReference type="InterPro" id="IPR050300">
    <property type="entry name" value="GDXG_lipolytic_enzyme"/>
</dbReference>
<dbReference type="InterPro" id="IPR013094">
    <property type="entry name" value="AB_hydrolase_3"/>
</dbReference>
<dbReference type="InterPro" id="IPR029058">
    <property type="entry name" value="AB_hydrolase_fold"/>
</dbReference>
<proteinExistence type="predicted"/>
<feature type="domain" description="Alpha/beta hydrolase fold-3" evidence="3">
    <location>
        <begin position="73"/>
        <end position="272"/>
    </location>
</feature>
<keyword evidence="1" id="KW-0378">Hydrolase</keyword>
<evidence type="ECO:0000313" key="4">
    <source>
        <dbReference type="EMBL" id="KUL21847.1"/>
    </source>
</evidence>
<dbReference type="Pfam" id="PF07859">
    <property type="entry name" value="Abhydrolase_3"/>
    <property type="match status" value="1"/>
</dbReference>